<sequence length="850" mass="95637">MKETMRMVVIHTLVGVLVFVGALLFFNYRISAEKGNPVTELQNSTYPVLEIGSGVSDYNAMSGYRGDIDLSLVRNQVTVVDHSKTLELKLHNYDYDITAIQYVLFENDPENPLEEGTVNKLTDHEAENIRTGTLTFETDLTQGKNYYLQLAVRLDNSTRVYFYTKLQNGAGYNLDEYFTYALQFHNNLFDKTKMEENASYLEPAAGASGSTLEYVDIHSSTSAVFFGSMEVKQASQPRIKVRELNDTYAVLELDSVLSSEVSDGVVQYYAVSETYRMRYTPERMYLLDYQRTMDAYYNEAMIDAANSYLGLGIQNEDNVEYISSDEGHKLAFCVQGQLWYYNYDDSDVTQVYSFTAENLADIRSDQDDHGIRILDFDDDGNILYLVYGYINRGRHEGDNGIQIMRFDAATNCNEELAFLITSVPYDSMREDMEKFSYLNGDNIFYCVLDGDLHEIDLEEKTDEILVSGMINESLTASADQSIIAIESDKDVCDNKEIRMIDLESGESQTFTCADNERIRSVGFLSNDFIYGIASASDVSREDSGAVTFPMRTLRIMDIGGNEVKNYTQKDRYIMETSISRSVLEMSLGRKNGGNFRSTGAKDYIRYKEEDREDGVSLVSRNSGVFGEQLYFKFPEYIYIQIEPDLIPARILSSEDDPSLTLSRSGNAAQQYFVYADGETLASYTNLAEAVRAAQEARGNVIDNAENVLWECVFDDYAIVAGMDQVTKVSGDGRSLAGCLSMIARVNGKSVEAGSIDTQSAPEEELLAEYSGQQALNLIGCPLDDVLYYISQGSPVLARYTGGRYVIVMSYNSTKIRYLDPVTGISTVGDREQITENFRKAGNVFYSYLSR</sequence>
<proteinExistence type="predicted"/>
<protein>
    <recommendedName>
        <fullName evidence="3">Peptidase C39 domain-containing protein</fullName>
    </recommendedName>
</protein>
<gene>
    <name evidence="1" type="ORF">H9849_09585</name>
</gene>
<evidence type="ECO:0000313" key="1">
    <source>
        <dbReference type="EMBL" id="HIX73258.1"/>
    </source>
</evidence>
<name>A0A9D2BEM9_9FIRM</name>
<organism evidence="1 2">
    <name type="scientific">Candidatus Anaerobutyricum stercoripullorum</name>
    <dbReference type="NCBI Taxonomy" id="2838456"/>
    <lineage>
        <taxon>Bacteria</taxon>
        <taxon>Bacillati</taxon>
        <taxon>Bacillota</taxon>
        <taxon>Clostridia</taxon>
        <taxon>Lachnospirales</taxon>
        <taxon>Lachnospiraceae</taxon>
        <taxon>Anaerobutyricum</taxon>
    </lineage>
</organism>
<dbReference type="AlphaFoldDB" id="A0A9D2BEM9"/>
<comment type="caution">
    <text evidence="1">The sequence shown here is derived from an EMBL/GenBank/DDBJ whole genome shotgun (WGS) entry which is preliminary data.</text>
</comment>
<dbReference type="Proteomes" id="UP000886805">
    <property type="component" value="Unassembled WGS sequence"/>
</dbReference>
<evidence type="ECO:0008006" key="3">
    <source>
        <dbReference type="Google" id="ProtNLM"/>
    </source>
</evidence>
<reference evidence="1" key="1">
    <citation type="journal article" date="2021" name="PeerJ">
        <title>Extensive microbial diversity within the chicken gut microbiome revealed by metagenomics and culture.</title>
        <authorList>
            <person name="Gilroy R."/>
            <person name="Ravi A."/>
            <person name="Getino M."/>
            <person name="Pursley I."/>
            <person name="Horton D.L."/>
            <person name="Alikhan N.F."/>
            <person name="Baker D."/>
            <person name="Gharbi K."/>
            <person name="Hall N."/>
            <person name="Watson M."/>
            <person name="Adriaenssens E.M."/>
            <person name="Foster-Nyarko E."/>
            <person name="Jarju S."/>
            <person name="Secka A."/>
            <person name="Antonio M."/>
            <person name="Oren A."/>
            <person name="Chaudhuri R.R."/>
            <person name="La Ragione R."/>
            <person name="Hildebrand F."/>
            <person name="Pallen M.J."/>
        </authorList>
    </citation>
    <scope>NUCLEOTIDE SEQUENCE</scope>
    <source>
        <strain evidence="1">ChiSxjej3B15-1167</strain>
    </source>
</reference>
<dbReference type="SUPFAM" id="SSF82171">
    <property type="entry name" value="DPP6 N-terminal domain-like"/>
    <property type="match status" value="1"/>
</dbReference>
<evidence type="ECO:0000313" key="2">
    <source>
        <dbReference type="Proteomes" id="UP000886805"/>
    </source>
</evidence>
<accession>A0A9D2BEM9</accession>
<dbReference type="EMBL" id="DXEQ01000289">
    <property type="protein sequence ID" value="HIX73258.1"/>
    <property type="molecule type" value="Genomic_DNA"/>
</dbReference>
<reference evidence="1" key="2">
    <citation type="submission" date="2021-04" db="EMBL/GenBank/DDBJ databases">
        <authorList>
            <person name="Gilroy R."/>
        </authorList>
    </citation>
    <scope>NUCLEOTIDE SEQUENCE</scope>
    <source>
        <strain evidence="1">ChiSxjej3B15-1167</strain>
    </source>
</reference>